<dbReference type="Gene3D" id="3.30.70.270">
    <property type="match status" value="1"/>
</dbReference>
<dbReference type="PROSITE" id="PS50887">
    <property type="entry name" value="GGDEF"/>
    <property type="match status" value="1"/>
</dbReference>
<dbReference type="EC" id="2.7.7.65" evidence="3"/>
<dbReference type="InterPro" id="IPR029787">
    <property type="entry name" value="Nucleotide_cyclase"/>
</dbReference>
<dbReference type="Pfam" id="PF00990">
    <property type="entry name" value="GGDEF"/>
    <property type="match status" value="1"/>
</dbReference>
<name>A0ABV3U478_9GAMM</name>
<dbReference type="RefSeq" id="WP_368380551.1">
    <property type="nucleotide sequence ID" value="NZ_JBFRYA010000003.1"/>
</dbReference>
<accession>A0ABV3U478</accession>
<evidence type="ECO:0000259" key="2">
    <source>
        <dbReference type="PROSITE" id="PS50887"/>
    </source>
</evidence>
<dbReference type="CDD" id="cd01949">
    <property type="entry name" value="GGDEF"/>
    <property type="match status" value="1"/>
</dbReference>
<feature type="domain" description="GGDEF" evidence="2">
    <location>
        <begin position="246"/>
        <end position="378"/>
    </location>
</feature>
<evidence type="ECO:0000313" key="3">
    <source>
        <dbReference type="EMBL" id="MEX1668261.1"/>
    </source>
</evidence>
<feature type="transmembrane region" description="Helical" evidence="1">
    <location>
        <begin position="115"/>
        <end position="132"/>
    </location>
</feature>
<dbReference type="SUPFAM" id="SSF55073">
    <property type="entry name" value="Nucleotide cyclase"/>
    <property type="match status" value="1"/>
</dbReference>
<dbReference type="PANTHER" id="PTHR46663:SF2">
    <property type="entry name" value="GGDEF DOMAIN-CONTAINING PROTEIN"/>
    <property type="match status" value="1"/>
</dbReference>
<dbReference type="SMART" id="SM00267">
    <property type="entry name" value="GGDEF"/>
    <property type="match status" value="1"/>
</dbReference>
<feature type="transmembrane region" description="Helical" evidence="1">
    <location>
        <begin position="90"/>
        <end position="109"/>
    </location>
</feature>
<keyword evidence="1" id="KW-1133">Transmembrane helix</keyword>
<feature type="transmembrane region" description="Helical" evidence="1">
    <location>
        <begin position="33"/>
        <end position="53"/>
    </location>
</feature>
<dbReference type="InterPro" id="IPR043128">
    <property type="entry name" value="Rev_trsase/Diguanyl_cyclase"/>
</dbReference>
<dbReference type="Proteomes" id="UP001557485">
    <property type="component" value="Unassembled WGS sequence"/>
</dbReference>
<dbReference type="InterPro" id="IPR000160">
    <property type="entry name" value="GGDEF_dom"/>
</dbReference>
<keyword evidence="4" id="KW-1185">Reference proteome</keyword>
<dbReference type="InterPro" id="IPR052163">
    <property type="entry name" value="DGC-Regulatory_Protein"/>
</dbReference>
<organism evidence="3 4">
    <name type="scientific">Zhongshania guokunii</name>
    <dbReference type="NCBI Taxonomy" id="641783"/>
    <lineage>
        <taxon>Bacteria</taxon>
        <taxon>Pseudomonadati</taxon>
        <taxon>Pseudomonadota</taxon>
        <taxon>Gammaproteobacteria</taxon>
        <taxon>Cellvibrionales</taxon>
        <taxon>Spongiibacteraceae</taxon>
        <taxon>Zhongshania</taxon>
    </lineage>
</organism>
<dbReference type="EMBL" id="JBFRYA010000003">
    <property type="protein sequence ID" value="MEX1668261.1"/>
    <property type="molecule type" value="Genomic_DNA"/>
</dbReference>
<evidence type="ECO:0000313" key="4">
    <source>
        <dbReference type="Proteomes" id="UP001557485"/>
    </source>
</evidence>
<keyword evidence="3" id="KW-0548">Nucleotidyltransferase</keyword>
<sequence>MQIIHNFLKYYLIDPWLPNTSDLSKYQRYRNRFVVRILWGTLLYIAAVVLISQFTVEIEFESRNLLSVFSLTAIGGITIALLTIRFAGRLFLAVNIFITTLGCGLLYVVLKTGGLYSPIAPCIVIIPALATLSISAVAGIIWSLIVLITSAALYVAAQNNVIGASLLAPQTEMLAEFVGMFTATTFIIFITVHYDLSTRKLRKLVDAEHRNVIHLAHHDSLTNLANRRHFINEIERAIFHAKLNDSVFCVLYFDLNNFKKINDTLGHHCGDIILIEFGRRLRAQSRSSDIVARLGGDEFCMLLPSLGDSDTITNKILSYSKALAEPLLLENVSYQISASIGYAVYPHHGKDYESLLQVADRRMYEVKRGNTGLAPSASQS</sequence>
<keyword evidence="1" id="KW-0472">Membrane</keyword>
<protein>
    <submittedName>
        <fullName evidence="3">Diguanylate cyclase</fullName>
        <ecNumber evidence="3">2.7.7.65</ecNumber>
    </submittedName>
</protein>
<evidence type="ECO:0000256" key="1">
    <source>
        <dbReference type="SAM" id="Phobius"/>
    </source>
</evidence>
<feature type="transmembrane region" description="Helical" evidence="1">
    <location>
        <begin position="177"/>
        <end position="196"/>
    </location>
</feature>
<gene>
    <name evidence="3" type="ORF">AB4876_05010</name>
</gene>
<keyword evidence="1" id="KW-0812">Transmembrane</keyword>
<feature type="transmembrane region" description="Helical" evidence="1">
    <location>
        <begin position="139"/>
        <end position="157"/>
    </location>
</feature>
<dbReference type="GO" id="GO:0052621">
    <property type="term" value="F:diguanylate cyclase activity"/>
    <property type="evidence" value="ECO:0007669"/>
    <property type="project" value="UniProtKB-EC"/>
</dbReference>
<proteinExistence type="predicted"/>
<comment type="caution">
    <text evidence="3">The sequence shown here is derived from an EMBL/GenBank/DDBJ whole genome shotgun (WGS) entry which is preliminary data.</text>
</comment>
<feature type="transmembrane region" description="Helical" evidence="1">
    <location>
        <begin position="65"/>
        <end position="83"/>
    </location>
</feature>
<reference evidence="3 4" key="1">
    <citation type="journal article" date="2011" name="Int. J. Syst. Evol. Microbiol.">
        <title>Zhongshania antarctica gen. nov., sp. nov. and Zhongshania guokunii sp. nov., gammaproteobacteria respectively isolated from coastal attached (fast) ice and surface seawater of the Antarctic.</title>
        <authorList>
            <person name="Li H.J."/>
            <person name="Zhang X.Y."/>
            <person name="Chen C.X."/>
            <person name="Zhang Y.J."/>
            <person name="Gao Z.M."/>
            <person name="Yu Y."/>
            <person name="Chen X.L."/>
            <person name="Chen B."/>
            <person name="Zhang Y.Z."/>
        </authorList>
    </citation>
    <scope>NUCLEOTIDE SEQUENCE [LARGE SCALE GENOMIC DNA]</scope>
    <source>
        <strain evidence="3 4">ZS6-22T</strain>
    </source>
</reference>
<dbReference type="PANTHER" id="PTHR46663">
    <property type="entry name" value="DIGUANYLATE CYCLASE DGCT-RELATED"/>
    <property type="match status" value="1"/>
</dbReference>
<keyword evidence="3" id="KW-0808">Transferase</keyword>
<dbReference type="NCBIfam" id="TIGR00254">
    <property type="entry name" value="GGDEF"/>
    <property type="match status" value="1"/>
</dbReference>